<keyword evidence="7 13" id="KW-1133">Transmembrane helix</keyword>
<feature type="binding site" description="axial binding residue" evidence="12">
    <location>
        <position position="467"/>
    </location>
    <ligand>
        <name>heme</name>
        <dbReference type="ChEBI" id="CHEBI:30413"/>
    </ligand>
    <ligandPart>
        <name>Fe</name>
        <dbReference type="ChEBI" id="CHEBI:18248"/>
    </ligandPart>
</feature>
<dbReference type="Pfam" id="PF00067">
    <property type="entry name" value="p450"/>
    <property type="match status" value="1"/>
</dbReference>
<evidence type="ECO:0000256" key="3">
    <source>
        <dbReference type="ARBA" id="ARBA00010617"/>
    </source>
</evidence>
<keyword evidence="10" id="KW-0503">Monooxygenase</keyword>
<keyword evidence="4 12" id="KW-0349">Heme</keyword>
<comment type="cofactor">
    <cofactor evidence="1 12">
        <name>heme</name>
        <dbReference type="ChEBI" id="CHEBI:30413"/>
    </cofactor>
</comment>
<comment type="caution">
    <text evidence="14">The sequence shown here is derived from an EMBL/GenBank/DDBJ whole genome shotgun (WGS) entry which is preliminary data.</text>
</comment>
<dbReference type="SUPFAM" id="SSF48264">
    <property type="entry name" value="Cytochrome P450"/>
    <property type="match status" value="1"/>
</dbReference>
<protein>
    <recommendedName>
        <fullName evidence="16">Cytochrome P450</fullName>
    </recommendedName>
</protein>
<evidence type="ECO:0000256" key="7">
    <source>
        <dbReference type="ARBA" id="ARBA00022989"/>
    </source>
</evidence>
<evidence type="ECO:0000256" key="12">
    <source>
        <dbReference type="PIRSR" id="PIRSR602402-1"/>
    </source>
</evidence>
<dbReference type="EMBL" id="CAKMRJ010003334">
    <property type="protein sequence ID" value="CAH1431096.1"/>
    <property type="molecule type" value="Genomic_DNA"/>
</dbReference>
<feature type="transmembrane region" description="Helical" evidence="13">
    <location>
        <begin position="6"/>
        <end position="28"/>
    </location>
</feature>
<dbReference type="PANTHER" id="PTHR24282:SF234">
    <property type="entry name" value="CYTOCHROME P450-RELATED"/>
    <property type="match status" value="1"/>
</dbReference>
<comment type="similarity">
    <text evidence="3">Belongs to the cytochrome P450 family.</text>
</comment>
<evidence type="ECO:0008006" key="16">
    <source>
        <dbReference type="Google" id="ProtNLM"/>
    </source>
</evidence>
<dbReference type="GO" id="GO:0020037">
    <property type="term" value="F:heme binding"/>
    <property type="evidence" value="ECO:0007669"/>
    <property type="project" value="InterPro"/>
</dbReference>
<evidence type="ECO:0000256" key="13">
    <source>
        <dbReference type="SAM" id="Phobius"/>
    </source>
</evidence>
<comment type="subcellular location">
    <subcellularLocation>
        <location evidence="2">Membrane</location>
    </subcellularLocation>
</comment>
<keyword evidence="11 13" id="KW-0472">Membrane</keyword>
<dbReference type="InterPro" id="IPR002402">
    <property type="entry name" value="Cyt_P450_E_grp-II"/>
</dbReference>
<keyword evidence="9 12" id="KW-0408">Iron</keyword>
<evidence type="ECO:0000256" key="6">
    <source>
        <dbReference type="ARBA" id="ARBA00022723"/>
    </source>
</evidence>
<evidence type="ECO:0000256" key="5">
    <source>
        <dbReference type="ARBA" id="ARBA00022692"/>
    </source>
</evidence>
<evidence type="ECO:0000256" key="8">
    <source>
        <dbReference type="ARBA" id="ARBA00023002"/>
    </source>
</evidence>
<reference evidence="14 15" key="1">
    <citation type="submission" date="2022-01" db="EMBL/GenBank/DDBJ databases">
        <authorList>
            <person name="Xiong W."/>
            <person name="Schranz E."/>
        </authorList>
    </citation>
    <scope>NUCLEOTIDE SEQUENCE [LARGE SCALE GENOMIC DNA]</scope>
</reference>
<evidence type="ECO:0000256" key="11">
    <source>
        <dbReference type="ARBA" id="ARBA00023136"/>
    </source>
</evidence>
<dbReference type="PRINTS" id="PR00464">
    <property type="entry name" value="EP450II"/>
</dbReference>
<dbReference type="GO" id="GO:0016705">
    <property type="term" value="F:oxidoreductase activity, acting on paired donors, with incorporation or reduction of molecular oxygen"/>
    <property type="evidence" value="ECO:0007669"/>
    <property type="project" value="InterPro"/>
</dbReference>
<dbReference type="Proteomes" id="UP001157418">
    <property type="component" value="Unassembled WGS sequence"/>
</dbReference>
<gene>
    <name evidence="14" type="ORF">LVIROSA_LOCUS17826</name>
</gene>
<dbReference type="InterPro" id="IPR001128">
    <property type="entry name" value="Cyt_P450"/>
</dbReference>
<dbReference type="GO" id="GO:0005506">
    <property type="term" value="F:iron ion binding"/>
    <property type="evidence" value="ECO:0007669"/>
    <property type="project" value="InterPro"/>
</dbReference>
<dbReference type="InterPro" id="IPR036396">
    <property type="entry name" value="Cyt_P450_sf"/>
</dbReference>
<evidence type="ECO:0000256" key="2">
    <source>
        <dbReference type="ARBA" id="ARBA00004370"/>
    </source>
</evidence>
<sequence>MELSAASYTYIVSVLMTVIVILLTWRILDSLWFKPKKIEKFLRAQGLKGNSYRFMFGDSKEIAQMTREAKSKPIHLKDDIAPRVLPFVHKSVADYGKICFTWMGPRPMVQVTEPAMIKEILADYYKFQKSRGNPLFRKLMKGLVDVEGDQWVKHRKIINPAFNMEKLKQMIPAFYTSCDEMINKWKNLLIKESSCEVDVCPYIETMSNDVISRTAFGSSFEEGRKIFELLHEMLVLIVKSIQSDIFPGSRFLPTKRNKRIKEIDQKVKDSIKGIVNKRLVAMKAGENSNDDLLGILLRSNYEEIKQDGNKNSGLSIEEIIEECKLFYVAGQETTRNLLIWTMVLLGQHMNWQTRARDEVLHLFRDKKPDFERLSHLKVVNMIFNEVLRLYPSVAFLGRIIHKETKLRDLMLPAGTLLQINVLLLHYDHEIWGDDVKEFNPERFSEGVSKVTKGQTCYLPFGGGIFSCTIYTFFFPSNDDGVDSKSRLETPRFVLFCHFRGVYVPPCFANRSGIETTVALTPNNADSRPLAVPPTLPSIPSIASLKITFLEYIQVCIIRVETNGKSD</sequence>
<keyword evidence="8" id="KW-0560">Oxidoreductase</keyword>
<evidence type="ECO:0000256" key="4">
    <source>
        <dbReference type="ARBA" id="ARBA00022617"/>
    </source>
</evidence>
<proteinExistence type="inferred from homology"/>
<name>A0AAU9N067_9ASTR</name>
<accession>A0AAU9N067</accession>
<evidence type="ECO:0000313" key="14">
    <source>
        <dbReference type="EMBL" id="CAH1431096.1"/>
    </source>
</evidence>
<keyword evidence="6 12" id="KW-0479">Metal-binding</keyword>
<keyword evidence="15" id="KW-1185">Reference proteome</keyword>
<evidence type="ECO:0000256" key="1">
    <source>
        <dbReference type="ARBA" id="ARBA00001971"/>
    </source>
</evidence>
<dbReference type="GO" id="GO:0004497">
    <property type="term" value="F:monooxygenase activity"/>
    <property type="evidence" value="ECO:0007669"/>
    <property type="project" value="UniProtKB-KW"/>
</dbReference>
<dbReference type="Gene3D" id="1.10.630.10">
    <property type="entry name" value="Cytochrome P450"/>
    <property type="match status" value="1"/>
</dbReference>
<dbReference type="GO" id="GO:0016020">
    <property type="term" value="C:membrane"/>
    <property type="evidence" value="ECO:0007669"/>
    <property type="project" value="UniProtKB-SubCell"/>
</dbReference>
<keyword evidence="5 13" id="KW-0812">Transmembrane</keyword>
<organism evidence="14 15">
    <name type="scientific">Lactuca virosa</name>
    <dbReference type="NCBI Taxonomy" id="75947"/>
    <lineage>
        <taxon>Eukaryota</taxon>
        <taxon>Viridiplantae</taxon>
        <taxon>Streptophyta</taxon>
        <taxon>Embryophyta</taxon>
        <taxon>Tracheophyta</taxon>
        <taxon>Spermatophyta</taxon>
        <taxon>Magnoliopsida</taxon>
        <taxon>eudicotyledons</taxon>
        <taxon>Gunneridae</taxon>
        <taxon>Pentapetalae</taxon>
        <taxon>asterids</taxon>
        <taxon>campanulids</taxon>
        <taxon>Asterales</taxon>
        <taxon>Asteraceae</taxon>
        <taxon>Cichorioideae</taxon>
        <taxon>Cichorieae</taxon>
        <taxon>Lactucinae</taxon>
        <taxon>Lactuca</taxon>
    </lineage>
</organism>
<evidence type="ECO:0000256" key="10">
    <source>
        <dbReference type="ARBA" id="ARBA00023033"/>
    </source>
</evidence>
<dbReference type="InterPro" id="IPR050665">
    <property type="entry name" value="Cytochrome_P450_Monooxygen"/>
</dbReference>
<evidence type="ECO:0000256" key="9">
    <source>
        <dbReference type="ARBA" id="ARBA00023004"/>
    </source>
</evidence>
<evidence type="ECO:0000313" key="15">
    <source>
        <dbReference type="Proteomes" id="UP001157418"/>
    </source>
</evidence>
<dbReference type="AlphaFoldDB" id="A0AAU9N067"/>
<dbReference type="PANTHER" id="PTHR24282">
    <property type="entry name" value="CYTOCHROME P450 FAMILY MEMBER"/>
    <property type="match status" value="1"/>
</dbReference>
<dbReference type="PRINTS" id="PR00385">
    <property type="entry name" value="P450"/>
</dbReference>